<comment type="cofactor">
    <cofactor evidence="6">
        <name>K(+)</name>
        <dbReference type="ChEBI" id="CHEBI:29103"/>
    </cofactor>
    <text evidence="6">Binds 1 potassium ion per subunit.</text>
</comment>
<dbReference type="Gene3D" id="3.40.50.300">
    <property type="entry name" value="P-loop containing nucleotide triphosphate hydrolases"/>
    <property type="match status" value="1"/>
</dbReference>
<dbReference type="CDD" id="cd14858">
    <property type="entry name" value="TrmE_N"/>
    <property type="match status" value="1"/>
</dbReference>
<evidence type="ECO:0000256" key="7">
    <source>
        <dbReference type="RuleBase" id="RU003313"/>
    </source>
</evidence>
<keyword evidence="10" id="KW-1185">Reference proteome</keyword>
<dbReference type="Proteomes" id="UP001241603">
    <property type="component" value="Unassembled WGS sequence"/>
</dbReference>
<keyword evidence="4 6" id="KW-0630">Potassium</keyword>
<dbReference type="EMBL" id="JAUSVO010000002">
    <property type="protein sequence ID" value="MDQ0437416.1"/>
    <property type="molecule type" value="Genomic_DNA"/>
</dbReference>
<dbReference type="InterPro" id="IPR031168">
    <property type="entry name" value="G_TrmE"/>
</dbReference>
<dbReference type="RefSeq" id="WP_266348338.1">
    <property type="nucleotide sequence ID" value="NZ_JAPKNG010000002.1"/>
</dbReference>
<evidence type="ECO:0000256" key="1">
    <source>
        <dbReference type="ARBA" id="ARBA00011043"/>
    </source>
</evidence>
<sequence length="436" mass="46866">MDDTIFALSSGAPPVGVAVIRLSGPRVRFGLEMILGAVPEPRIATLRVLRDPASGEALDRGLVLFFAGPSSFTGEDVAEFQVHGGRAVVASILAMLAALPGYRPAEAGEFTRRAFANGRADLTEIEGLADLVAAETEMQRRLALRQAEGGLRRLYDDWRTRLIRARALIEADLDFSDEEDVPDDVAAPAWASAAEVAAEIGRHLDDSHFGERVRSGFEVVLLGAPNVGKSSLLNALIRREAAIVTAEPGTTRDLIEVALDLRGHAVTLIDTAGLREADNLVEREGIRRARKRADAADLILVLTDGGSVPDDLPADVPRLLVRTKADLLDSDSKRIDPEAGLLVSSQTGAGLDRLETAIAAALKLDRPMPSAMVTRARQRHGLEEARQALADIEQAHGIEVKAEMLRRAADAIGRITGRIDVEDLLDVIFSEFCIGK</sequence>
<dbReference type="Gene3D" id="1.20.120.430">
    <property type="entry name" value="tRNA modification GTPase MnmE domain 2"/>
    <property type="match status" value="1"/>
</dbReference>
<dbReference type="InterPro" id="IPR027368">
    <property type="entry name" value="MnmE_dom2"/>
</dbReference>
<comment type="subunit">
    <text evidence="6">Homodimer. Heterotetramer of two MnmE and two MnmG subunits.</text>
</comment>
<dbReference type="CDD" id="cd04164">
    <property type="entry name" value="trmE"/>
    <property type="match status" value="1"/>
</dbReference>
<feature type="binding site" evidence="6">
    <location>
        <position position="436"/>
    </location>
    <ligand>
        <name>(6S)-5-formyl-5,6,7,8-tetrahydrofolate</name>
        <dbReference type="ChEBI" id="CHEBI:57457"/>
    </ligand>
</feature>
<keyword evidence="6" id="KW-0479">Metal-binding</keyword>
<gene>
    <name evidence="6" type="primary">mnmE</name>
    <name evidence="6" type="synonym">trmE</name>
    <name evidence="9" type="ORF">QO014_001801</name>
</gene>
<evidence type="ECO:0000313" key="9">
    <source>
        <dbReference type="EMBL" id="MDQ0437416.1"/>
    </source>
</evidence>
<dbReference type="Pfam" id="PF01926">
    <property type="entry name" value="MMR_HSR1"/>
    <property type="match status" value="1"/>
</dbReference>
<comment type="similarity">
    <text evidence="1 6 7">Belongs to the TRAFAC class TrmE-Era-EngA-EngB-Septin-like GTPase superfamily. TrmE GTPase family.</text>
</comment>
<evidence type="ECO:0000256" key="2">
    <source>
        <dbReference type="ARBA" id="ARBA00022694"/>
    </source>
</evidence>
<feature type="binding site" evidence="6">
    <location>
        <position position="21"/>
    </location>
    <ligand>
        <name>(6S)-5-formyl-5,6,7,8-tetrahydrofolate</name>
        <dbReference type="ChEBI" id="CHEBI:57457"/>
    </ligand>
</feature>
<comment type="subcellular location">
    <subcellularLocation>
        <location evidence="6">Cytoplasm</location>
    </subcellularLocation>
</comment>
<dbReference type="SUPFAM" id="SSF116878">
    <property type="entry name" value="TrmE connector domain"/>
    <property type="match status" value="1"/>
</dbReference>
<evidence type="ECO:0000259" key="8">
    <source>
        <dbReference type="PROSITE" id="PS51709"/>
    </source>
</evidence>
<feature type="domain" description="TrmE-type G" evidence="8">
    <location>
        <begin position="216"/>
        <end position="363"/>
    </location>
</feature>
<dbReference type="InterPro" id="IPR025867">
    <property type="entry name" value="MnmE_helical"/>
</dbReference>
<dbReference type="InterPro" id="IPR005225">
    <property type="entry name" value="Small_GTP-bd"/>
</dbReference>
<dbReference type="Gene3D" id="3.30.1360.120">
    <property type="entry name" value="Probable tRNA modification gtpase trme, domain 1"/>
    <property type="match status" value="1"/>
</dbReference>
<keyword evidence="6" id="KW-0963">Cytoplasm</keyword>
<keyword evidence="6" id="KW-0460">Magnesium</keyword>
<name>A0ABU0H530_9HYPH</name>
<dbReference type="PANTHER" id="PTHR42714:SF2">
    <property type="entry name" value="TRNA MODIFICATION GTPASE GTPBP3, MITOCHONDRIAL"/>
    <property type="match status" value="1"/>
</dbReference>
<feature type="binding site" evidence="6">
    <location>
        <begin position="245"/>
        <end position="251"/>
    </location>
    <ligand>
        <name>GTP</name>
        <dbReference type="ChEBI" id="CHEBI:37565"/>
    </ligand>
</feature>
<dbReference type="InterPro" id="IPR018948">
    <property type="entry name" value="GTP-bd_TrmE_N"/>
</dbReference>
<dbReference type="InterPro" id="IPR027417">
    <property type="entry name" value="P-loop_NTPase"/>
</dbReference>
<dbReference type="EC" id="3.6.-.-" evidence="6"/>
<dbReference type="PROSITE" id="PS51709">
    <property type="entry name" value="G_TRME"/>
    <property type="match status" value="1"/>
</dbReference>
<evidence type="ECO:0000256" key="5">
    <source>
        <dbReference type="ARBA" id="ARBA00023134"/>
    </source>
</evidence>
<dbReference type="PRINTS" id="PR00449">
    <property type="entry name" value="RASTRNSFRMNG"/>
</dbReference>
<comment type="caution">
    <text evidence="9">The sequence shown here is derived from an EMBL/GenBank/DDBJ whole genome shotgun (WGS) entry which is preliminary data.</text>
</comment>
<dbReference type="InterPro" id="IPR027266">
    <property type="entry name" value="TrmE/GcvT-like"/>
</dbReference>
<evidence type="ECO:0000313" key="10">
    <source>
        <dbReference type="Proteomes" id="UP001241603"/>
    </source>
</evidence>
<dbReference type="GO" id="GO:0016787">
    <property type="term" value="F:hydrolase activity"/>
    <property type="evidence" value="ECO:0007669"/>
    <property type="project" value="UniProtKB-KW"/>
</dbReference>
<dbReference type="NCBIfam" id="TIGR00450">
    <property type="entry name" value="mnmE_trmE_thdF"/>
    <property type="match status" value="1"/>
</dbReference>
<protein>
    <recommendedName>
        <fullName evidence="6">tRNA modification GTPase MnmE</fullName>
        <ecNumber evidence="6">3.6.-.-</ecNumber>
    </recommendedName>
</protein>
<dbReference type="Pfam" id="PF10396">
    <property type="entry name" value="TrmE_N"/>
    <property type="match status" value="1"/>
</dbReference>
<keyword evidence="6 9" id="KW-0378">Hydrolase</keyword>
<dbReference type="HAMAP" id="MF_00379">
    <property type="entry name" value="GTPase_MnmE"/>
    <property type="match status" value="1"/>
</dbReference>
<organism evidence="9 10">
    <name type="scientific">Kaistia dalseonensis</name>
    <dbReference type="NCBI Taxonomy" id="410840"/>
    <lineage>
        <taxon>Bacteria</taxon>
        <taxon>Pseudomonadati</taxon>
        <taxon>Pseudomonadota</taxon>
        <taxon>Alphaproteobacteria</taxon>
        <taxon>Hyphomicrobiales</taxon>
        <taxon>Kaistiaceae</taxon>
        <taxon>Kaistia</taxon>
    </lineage>
</organism>
<proteinExistence type="inferred from homology"/>
<dbReference type="PANTHER" id="PTHR42714">
    <property type="entry name" value="TRNA MODIFICATION GTPASE GTPBP3"/>
    <property type="match status" value="1"/>
</dbReference>
<feature type="binding site" evidence="6">
    <location>
        <position position="230"/>
    </location>
    <ligand>
        <name>Mg(2+)</name>
        <dbReference type="ChEBI" id="CHEBI:18420"/>
    </ligand>
</feature>
<accession>A0ABU0H530</accession>
<dbReference type="NCBIfam" id="TIGR00231">
    <property type="entry name" value="small_GTP"/>
    <property type="match status" value="1"/>
</dbReference>
<feature type="binding site" evidence="6">
    <location>
        <position position="119"/>
    </location>
    <ligand>
        <name>(6S)-5-formyl-5,6,7,8-tetrahydrofolate</name>
        <dbReference type="ChEBI" id="CHEBI:57457"/>
    </ligand>
</feature>
<feature type="binding site" evidence="6">
    <location>
        <begin position="226"/>
        <end position="231"/>
    </location>
    <ligand>
        <name>GTP</name>
        <dbReference type="ChEBI" id="CHEBI:37565"/>
    </ligand>
</feature>
<feature type="binding site" evidence="6">
    <location>
        <begin position="270"/>
        <end position="273"/>
    </location>
    <ligand>
        <name>GTP</name>
        <dbReference type="ChEBI" id="CHEBI:37565"/>
    </ligand>
</feature>
<keyword evidence="2 6" id="KW-0819">tRNA processing</keyword>
<comment type="caution">
    <text evidence="6">Lacks conserved residue(s) required for the propagation of feature annotation.</text>
</comment>
<dbReference type="InterPro" id="IPR004520">
    <property type="entry name" value="GTPase_MnmE"/>
</dbReference>
<comment type="function">
    <text evidence="6">Exhibits a very high intrinsic GTPase hydrolysis rate. Involved in the addition of a carboxymethylaminomethyl (cmnm) group at the wobble position (U34) of certain tRNAs, forming tRNA-cmnm(5)s(2)U34.</text>
</comment>
<dbReference type="SUPFAM" id="SSF52540">
    <property type="entry name" value="P-loop containing nucleoside triphosphate hydrolases"/>
    <property type="match status" value="1"/>
</dbReference>
<evidence type="ECO:0000256" key="6">
    <source>
        <dbReference type="HAMAP-Rule" id="MF_00379"/>
    </source>
</evidence>
<dbReference type="NCBIfam" id="NF003661">
    <property type="entry name" value="PRK05291.1-3"/>
    <property type="match status" value="1"/>
</dbReference>
<feature type="binding site" evidence="6">
    <location>
        <position position="251"/>
    </location>
    <ligand>
        <name>Mg(2+)</name>
        <dbReference type="ChEBI" id="CHEBI:18420"/>
    </ligand>
</feature>
<keyword evidence="3 6" id="KW-0547">Nucleotide-binding</keyword>
<reference evidence="9 10" key="1">
    <citation type="submission" date="2023-07" db="EMBL/GenBank/DDBJ databases">
        <title>Genomic Encyclopedia of Type Strains, Phase IV (KMG-IV): sequencing the most valuable type-strain genomes for metagenomic binning, comparative biology and taxonomic classification.</title>
        <authorList>
            <person name="Goeker M."/>
        </authorList>
    </citation>
    <scope>NUCLEOTIDE SEQUENCE [LARGE SCALE GENOMIC DNA]</scope>
    <source>
        <strain evidence="9 10">B6-8</strain>
    </source>
</reference>
<feature type="binding site" evidence="6">
    <location>
        <position position="79"/>
    </location>
    <ligand>
        <name>(6S)-5-formyl-5,6,7,8-tetrahydrofolate</name>
        <dbReference type="ChEBI" id="CHEBI:57457"/>
    </ligand>
</feature>
<evidence type="ECO:0000256" key="4">
    <source>
        <dbReference type="ARBA" id="ARBA00022958"/>
    </source>
</evidence>
<dbReference type="Pfam" id="PF12631">
    <property type="entry name" value="MnmE_helical"/>
    <property type="match status" value="1"/>
</dbReference>
<keyword evidence="5 6" id="KW-0342">GTP-binding</keyword>
<dbReference type="InterPro" id="IPR006073">
    <property type="entry name" value="GTP-bd"/>
</dbReference>
<evidence type="ECO:0000256" key="3">
    <source>
        <dbReference type="ARBA" id="ARBA00022741"/>
    </source>
</evidence>